<accession>A0ABD2MQE9</accession>
<feature type="compositionally biased region" description="Basic and acidic residues" evidence="1">
    <location>
        <begin position="71"/>
        <end position="84"/>
    </location>
</feature>
<keyword evidence="3" id="KW-1185">Reference proteome</keyword>
<evidence type="ECO:0000313" key="2">
    <source>
        <dbReference type="EMBL" id="KAL3268562.1"/>
    </source>
</evidence>
<protein>
    <submittedName>
        <fullName evidence="2">Uncharacterized protein</fullName>
    </submittedName>
</protein>
<feature type="region of interest" description="Disordered" evidence="1">
    <location>
        <begin position="65"/>
        <end position="86"/>
    </location>
</feature>
<dbReference type="AlphaFoldDB" id="A0ABD2MQE9"/>
<organism evidence="2 3">
    <name type="scientific">Cryptolaemus montrouzieri</name>
    <dbReference type="NCBI Taxonomy" id="559131"/>
    <lineage>
        <taxon>Eukaryota</taxon>
        <taxon>Metazoa</taxon>
        <taxon>Ecdysozoa</taxon>
        <taxon>Arthropoda</taxon>
        <taxon>Hexapoda</taxon>
        <taxon>Insecta</taxon>
        <taxon>Pterygota</taxon>
        <taxon>Neoptera</taxon>
        <taxon>Endopterygota</taxon>
        <taxon>Coleoptera</taxon>
        <taxon>Polyphaga</taxon>
        <taxon>Cucujiformia</taxon>
        <taxon>Coccinelloidea</taxon>
        <taxon>Coccinellidae</taxon>
        <taxon>Scymninae</taxon>
        <taxon>Scymnini</taxon>
        <taxon>Cryptolaemus</taxon>
    </lineage>
</organism>
<name>A0ABD2MQE9_9CUCU</name>
<comment type="caution">
    <text evidence="2">The sequence shown here is derived from an EMBL/GenBank/DDBJ whole genome shotgun (WGS) entry which is preliminary data.</text>
</comment>
<sequence>MNRSERLLLMFFDEEGRRINTYLKTNQDISTEEDIREQTIPSENDNKLNCRKTMLKQAIHSEIDEQAQSVAKEEENSHKNERKLSFRRLMRGQKYKGYSGEGGRFK</sequence>
<dbReference type="EMBL" id="JABFTP020000021">
    <property type="protein sequence ID" value="KAL3268562.1"/>
    <property type="molecule type" value="Genomic_DNA"/>
</dbReference>
<gene>
    <name evidence="2" type="ORF">HHI36_007670</name>
</gene>
<evidence type="ECO:0000256" key="1">
    <source>
        <dbReference type="SAM" id="MobiDB-lite"/>
    </source>
</evidence>
<dbReference type="Proteomes" id="UP001516400">
    <property type="component" value="Unassembled WGS sequence"/>
</dbReference>
<proteinExistence type="predicted"/>
<evidence type="ECO:0000313" key="3">
    <source>
        <dbReference type="Proteomes" id="UP001516400"/>
    </source>
</evidence>
<reference evidence="2 3" key="1">
    <citation type="journal article" date="2021" name="BMC Biol.">
        <title>Horizontally acquired antibacterial genes associated with adaptive radiation of ladybird beetles.</title>
        <authorList>
            <person name="Li H.S."/>
            <person name="Tang X.F."/>
            <person name="Huang Y.H."/>
            <person name="Xu Z.Y."/>
            <person name="Chen M.L."/>
            <person name="Du X.Y."/>
            <person name="Qiu B.Y."/>
            <person name="Chen P.T."/>
            <person name="Zhang W."/>
            <person name="Slipinski A."/>
            <person name="Escalona H.E."/>
            <person name="Waterhouse R.M."/>
            <person name="Zwick A."/>
            <person name="Pang H."/>
        </authorList>
    </citation>
    <scope>NUCLEOTIDE SEQUENCE [LARGE SCALE GENOMIC DNA]</scope>
    <source>
        <strain evidence="2">SYSU2018</strain>
    </source>
</reference>